<dbReference type="Pfam" id="PF08769">
    <property type="entry name" value="Spo0A_C"/>
    <property type="match status" value="1"/>
</dbReference>
<name>A0ABT2TQE7_9FIRM</name>
<dbReference type="Gene3D" id="1.10.10.10">
    <property type="entry name" value="Winged helix-like DNA-binding domain superfamily/Winged helix DNA-binding domain"/>
    <property type="match status" value="1"/>
</dbReference>
<feature type="domain" description="Sporulation initiation factor Spo0A C-terminal" evidence="1">
    <location>
        <begin position="5"/>
        <end position="102"/>
    </location>
</feature>
<dbReference type="EMBL" id="JAOQJL010000004">
    <property type="protein sequence ID" value="MCU6764435.1"/>
    <property type="molecule type" value="Genomic_DNA"/>
</dbReference>
<keyword evidence="2" id="KW-0648">Protein biosynthesis</keyword>
<accession>A0ABT2TQE7</accession>
<dbReference type="RefSeq" id="WP_158420662.1">
    <property type="nucleotide sequence ID" value="NZ_JAOQJL010000004.1"/>
</dbReference>
<comment type="caution">
    <text evidence="2">The sequence shown here is derived from an EMBL/GenBank/DDBJ whole genome shotgun (WGS) entry which is preliminary data.</text>
</comment>
<gene>
    <name evidence="2" type="ORF">OCV61_03305</name>
</gene>
<protein>
    <submittedName>
        <fullName evidence="2">Sporulation initiation factor Spo0A C-terminal domain-containing protein</fullName>
    </submittedName>
</protein>
<evidence type="ECO:0000313" key="2">
    <source>
        <dbReference type="EMBL" id="MCU6764435.1"/>
    </source>
</evidence>
<evidence type="ECO:0000259" key="1">
    <source>
        <dbReference type="Pfam" id="PF08769"/>
    </source>
</evidence>
<keyword evidence="2" id="KW-0396">Initiation factor</keyword>
<dbReference type="GO" id="GO:0003743">
    <property type="term" value="F:translation initiation factor activity"/>
    <property type="evidence" value="ECO:0007669"/>
    <property type="project" value="UniProtKB-KW"/>
</dbReference>
<reference evidence="2 3" key="1">
    <citation type="journal article" date="2021" name="ISME Commun">
        <title>Automated analysis of genomic sequences facilitates high-throughput and comprehensive description of bacteria.</title>
        <authorList>
            <person name="Hitch T.C.A."/>
        </authorList>
    </citation>
    <scope>NUCLEOTIDE SEQUENCE [LARGE SCALE GENOMIC DNA]</scope>
    <source>
        <strain evidence="2 3">Sanger_23</strain>
    </source>
</reference>
<dbReference type="Proteomes" id="UP001652409">
    <property type="component" value="Unassembled WGS sequence"/>
</dbReference>
<dbReference type="InterPro" id="IPR036388">
    <property type="entry name" value="WH-like_DNA-bd_sf"/>
</dbReference>
<dbReference type="SUPFAM" id="SSF46894">
    <property type="entry name" value="C-terminal effector domain of the bipartite response regulators"/>
    <property type="match status" value="1"/>
</dbReference>
<proteinExistence type="predicted"/>
<dbReference type="InterPro" id="IPR014879">
    <property type="entry name" value="Spo0A_C"/>
</dbReference>
<dbReference type="InterPro" id="IPR016032">
    <property type="entry name" value="Sig_transdc_resp-reg_C-effctor"/>
</dbReference>
<organism evidence="2 3">
    <name type="scientific">Blautia ammoniilytica</name>
    <dbReference type="NCBI Taxonomy" id="2981782"/>
    <lineage>
        <taxon>Bacteria</taxon>
        <taxon>Bacillati</taxon>
        <taxon>Bacillota</taxon>
        <taxon>Clostridia</taxon>
        <taxon>Lachnospirales</taxon>
        <taxon>Lachnospiraceae</taxon>
        <taxon>Blautia</taxon>
    </lineage>
</organism>
<keyword evidence="3" id="KW-1185">Reference proteome</keyword>
<sequence length="107" mass="12497">MRKVYGLIRTLGATSKYKGYYFVAEAVKLSMGFAEKPVRITKDVYPCLARKFKSTPVNVEHDIRTVINICWENNREKIQEIAGYTLEYKPTNSEFVDMLAYYLKEQI</sequence>
<evidence type="ECO:0000313" key="3">
    <source>
        <dbReference type="Proteomes" id="UP001652409"/>
    </source>
</evidence>